<evidence type="ECO:0000313" key="3">
    <source>
        <dbReference type="Proteomes" id="UP001595859"/>
    </source>
</evidence>
<protein>
    <submittedName>
        <fullName evidence="2">Uncharacterized protein</fullName>
    </submittedName>
</protein>
<dbReference type="Proteomes" id="UP001595859">
    <property type="component" value="Unassembled WGS sequence"/>
</dbReference>
<evidence type="ECO:0000256" key="1">
    <source>
        <dbReference type="SAM" id="MobiDB-lite"/>
    </source>
</evidence>
<proteinExistence type="predicted"/>
<feature type="compositionally biased region" description="Acidic residues" evidence="1">
    <location>
        <begin position="15"/>
        <end position="24"/>
    </location>
</feature>
<accession>A0ABV9SEW9</accession>
<name>A0ABV9SEW9_9PSEU</name>
<keyword evidence="3" id="KW-1185">Reference proteome</keyword>
<sequence length="59" mass="6560">MIQLTDAYPESYPLSEDEETENDPEGFAREAGVDPTAQEVDEYREMVGDLPPESAGPDR</sequence>
<organism evidence="2 3">
    <name type="scientific">Actinophytocola glycyrrhizae</name>
    <dbReference type="NCBI Taxonomy" id="2044873"/>
    <lineage>
        <taxon>Bacteria</taxon>
        <taxon>Bacillati</taxon>
        <taxon>Actinomycetota</taxon>
        <taxon>Actinomycetes</taxon>
        <taxon>Pseudonocardiales</taxon>
        <taxon>Pseudonocardiaceae</taxon>
    </lineage>
</organism>
<dbReference type="RefSeq" id="WP_378059911.1">
    <property type="nucleotide sequence ID" value="NZ_JBHSIS010000020.1"/>
</dbReference>
<evidence type="ECO:0000313" key="2">
    <source>
        <dbReference type="EMBL" id="MFC4857866.1"/>
    </source>
</evidence>
<gene>
    <name evidence="2" type="ORF">ACFPCV_30575</name>
</gene>
<feature type="region of interest" description="Disordered" evidence="1">
    <location>
        <begin position="1"/>
        <end position="59"/>
    </location>
</feature>
<reference evidence="3" key="1">
    <citation type="journal article" date="2019" name="Int. J. Syst. Evol. Microbiol.">
        <title>The Global Catalogue of Microorganisms (GCM) 10K type strain sequencing project: providing services to taxonomists for standard genome sequencing and annotation.</title>
        <authorList>
            <consortium name="The Broad Institute Genomics Platform"/>
            <consortium name="The Broad Institute Genome Sequencing Center for Infectious Disease"/>
            <person name="Wu L."/>
            <person name="Ma J."/>
        </authorList>
    </citation>
    <scope>NUCLEOTIDE SEQUENCE [LARGE SCALE GENOMIC DNA]</scope>
    <source>
        <strain evidence="3">ZS-22-S1</strain>
    </source>
</reference>
<comment type="caution">
    <text evidence="2">The sequence shown here is derived from an EMBL/GenBank/DDBJ whole genome shotgun (WGS) entry which is preliminary data.</text>
</comment>
<dbReference type="EMBL" id="JBHSIS010000020">
    <property type="protein sequence ID" value="MFC4857866.1"/>
    <property type="molecule type" value="Genomic_DNA"/>
</dbReference>